<organism evidence="3 4">
    <name type="scientific">Periophthalmus magnuspinnatus</name>
    <dbReference type="NCBI Taxonomy" id="409849"/>
    <lineage>
        <taxon>Eukaryota</taxon>
        <taxon>Metazoa</taxon>
        <taxon>Chordata</taxon>
        <taxon>Craniata</taxon>
        <taxon>Vertebrata</taxon>
        <taxon>Euteleostomi</taxon>
        <taxon>Actinopterygii</taxon>
        <taxon>Neopterygii</taxon>
        <taxon>Teleostei</taxon>
        <taxon>Neoteleostei</taxon>
        <taxon>Acanthomorphata</taxon>
        <taxon>Gobiaria</taxon>
        <taxon>Gobiiformes</taxon>
        <taxon>Gobioidei</taxon>
        <taxon>Gobiidae</taxon>
        <taxon>Oxudercinae</taxon>
        <taxon>Periophthalmus</taxon>
    </lineage>
</organism>
<dbReference type="InterPro" id="IPR043502">
    <property type="entry name" value="DNA/RNA_pol_sf"/>
</dbReference>
<dbReference type="InterPro" id="IPR002298">
    <property type="entry name" value="DNA_polymerase_A"/>
</dbReference>
<feature type="compositionally biased region" description="Polar residues" evidence="1">
    <location>
        <begin position="1"/>
        <end position="32"/>
    </location>
</feature>
<dbReference type="GO" id="GO:0003677">
    <property type="term" value="F:DNA binding"/>
    <property type="evidence" value="ECO:0007669"/>
    <property type="project" value="InterPro"/>
</dbReference>
<dbReference type="Proteomes" id="UP000261520">
    <property type="component" value="Unplaced"/>
</dbReference>
<evidence type="ECO:0000259" key="2">
    <source>
        <dbReference type="SMART" id="SM00482"/>
    </source>
</evidence>
<reference evidence="3" key="2">
    <citation type="submission" date="2025-09" db="UniProtKB">
        <authorList>
            <consortium name="Ensembl"/>
        </authorList>
    </citation>
    <scope>IDENTIFICATION</scope>
</reference>
<feature type="compositionally biased region" description="Polar residues" evidence="1">
    <location>
        <begin position="106"/>
        <end position="142"/>
    </location>
</feature>
<feature type="compositionally biased region" description="Polar residues" evidence="1">
    <location>
        <begin position="59"/>
        <end position="80"/>
    </location>
</feature>
<evidence type="ECO:0000313" key="4">
    <source>
        <dbReference type="Proteomes" id="UP000261520"/>
    </source>
</evidence>
<proteinExistence type="predicted"/>
<evidence type="ECO:0000256" key="1">
    <source>
        <dbReference type="SAM" id="MobiDB-lite"/>
    </source>
</evidence>
<dbReference type="SMART" id="SM00482">
    <property type="entry name" value="POLAc"/>
    <property type="match status" value="1"/>
</dbReference>
<dbReference type="InterPro" id="IPR001098">
    <property type="entry name" value="DNA-dir_DNA_pol_A_palm_dom"/>
</dbReference>
<feature type="region of interest" description="Disordered" evidence="1">
    <location>
        <begin position="1"/>
        <end position="80"/>
    </location>
</feature>
<dbReference type="GO" id="GO:0097681">
    <property type="term" value="P:double-strand break repair via alternative nonhomologous end joining"/>
    <property type="evidence" value="ECO:0007669"/>
    <property type="project" value="TreeGrafter"/>
</dbReference>
<keyword evidence="4" id="KW-1185">Reference proteome</keyword>
<evidence type="ECO:0000313" key="3">
    <source>
        <dbReference type="Ensembl" id="ENSPMGP00000030032.1"/>
    </source>
</evidence>
<accession>A0A3B4BND0</accession>
<feature type="domain" description="DNA-directed DNA polymerase family A palm" evidence="2">
    <location>
        <begin position="413"/>
        <end position="580"/>
    </location>
</feature>
<dbReference type="GO" id="GO:0003887">
    <property type="term" value="F:DNA-directed DNA polymerase activity"/>
    <property type="evidence" value="ECO:0007669"/>
    <property type="project" value="InterPro"/>
</dbReference>
<dbReference type="GO" id="GO:0006261">
    <property type="term" value="P:DNA-templated DNA replication"/>
    <property type="evidence" value="ECO:0007669"/>
    <property type="project" value="InterPro"/>
</dbReference>
<reference evidence="3" key="1">
    <citation type="submission" date="2025-08" db="UniProtKB">
        <authorList>
            <consortium name="Ensembl"/>
        </authorList>
    </citation>
    <scope>IDENTIFICATION</scope>
</reference>
<name>A0A3B4BND0_9GOBI</name>
<dbReference type="Ensembl" id="ENSPMGT00000031970.1">
    <property type="protein sequence ID" value="ENSPMGP00000030032.1"/>
    <property type="gene ID" value="ENSPMGG00000024165.1"/>
</dbReference>
<dbReference type="STRING" id="409849.ENSPMGP00000030032"/>
<dbReference type="Pfam" id="PF00476">
    <property type="entry name" value="DNA_pol_A"/>
    <property type="match status" value="1"/>
</dbReference>
<feature type="region of interest" description="Disordered" evidence="1">
    <location>
        <begin position="93"/>
        <end position="143"/>
    </location>
</feature>
<protein>
    <recommendedName>
        <fullName evidence="2">DNA-directed DNA polymerase family A palm domain-containing protein</fullName>
    </recommendedName>
</protein>
<sequence length="623" mass="69060">MTEQTEQKTSTGTHTVYNSKRTSQNAAVTSKVVTDKKDNAVDLVPPTQPTAPVTPRVKLTTSSVHSPLTTQPLNQSTPTNLLPVKTRVSKCPTSHAKAIRKPVTVINHQQKTKSVPESAPTSNADPQSDAALSSVQSKSPSDLENCEIDEGFSLQLSQDASPTSSNPGTFSIIDVASDKRLFDTFISEWKTKGRYSLSLACEKRPHQLEQLETGIGARHKRGKGNIYIYIKSVLLYALMNHLTGLLEKDGILDFFTRVEMPSQLCLALLELNGVGFSVEECERQKHVMQAKLTALESQAYSLAGHSFSLTSIDDIAQVRQAKQFSIFKRNIRKLNYTVSLFQVLYFELHLPPNGDIGKLRPLHPLPGIILEWRRITNALTKVVFPLQREKQHHSGLAMDRIYPTAQTHTATGKMFFANKHFETQFSLVTLTLLVQTVGGMILAADYSQLELRVLAHLSKDHRLIQVLNGGADVFRCIAAEWKSVDPESVNDNLRQQAKQTVKNCVKNGYVQTLMGRRRYLPGITNANVHVKSHAERQAVNTTVQGSAADIVKLATVNIEKQLRKTYPTAPLSHQHVPSGNIHNGPLVAHTVKKEMECAVKLYVKLKAKVKVGPSWGNLQDLDI</sequence>
<dbReference type="Gene3D" id="1.10.150.20">
    <property type="entry name" value="5' to 3' exonuclease, C-terminal subdomain"/>
    <property type="match status" value="1"/>
</dbReference>
<dbReference type="AlphaFoldDB" id="A0A3B4BND0"/>
<dbReference type="Gene3D" id="1.20.1060.10">
    <property type="entry name" value="Taq DNA Polymerase, Chain T, domain 4"/>
    <property type="match status" value="1"/>
</dbReference>
<dbReference type="PANTHER" id="PTHR10133:SF62">
    <property type="entry name" value="DNA POLYMERASE THETA"/>
    <property type="match status" value="1"/>
</dbReference>
<dbReference type="Gene3D" id="3.30.70.370">
    <property type="match status" value="1"/>
</dbReference>
<dbReference type="PANTHER" id="PTHR10133">
    <property type="entry name" value="DNA POLYMERASE I"/>
    <property type="match status" value="1"/>
</dbReference>
<dbReference type="SUPFAM" id="SSF56672">
    <property type="entry name" value="DNA/RNA polymerases"/>
    <property type="match status" value="1"/>
</dbReference>